<sequence>METEKLVIDVDLPESFEKYDSSAKKTIIQYLNQLSSNEQMAYKIAKDHLGSSFNILRSNGFQDWKKKQPST</sequence>
<proteinExistence type="predicted"/>
<protein>
    <submittedName>
        <fullName evidence="1">Uncharacterized protein</fullName>
    </submittedName>
</protein>
<name>A0A6C0F4R3_9ZZZZ</name>
<evidence type="ECO:0000313" key="1">
    <source>
        <dbReference type="EMBL" id="QHT35851.1"/>
    </source>
</evidence>
<accession>A0A6C0F4R3</accession>
<dbReference type="AlphaFoldDB" id="A0A6C0F4R3"/>
<organism evidence="1">
    <name type="scientific">viral metagenome</name>
    <dbReference type="NCBI Taxonomy" id="1070528"/>
    <lineage>
        <taxon>unclassified sequences</taxon>
        <taxon>metagenomes</taxon>
        <taxon>organismal metagenomes</taxon>
    </lineage>
</organism>
<dbReference type="EMBL" id="MN739027">
    <property type="protein sequence ID" value="QHT35851.1"/>
    <property type="molecule type" value="Genomic_DNA"/>
</dbReference>
<reference evidence="1" key="1">
    <citation type="journal article" date="2020" name="Nature">
        <title>Giant virus diversity and host interactions through global metagenomics.</title>
        <authorList>
            <person name="Schulz F."/>
            <person name="Roux S."/>
            <person name="Paez-Espino D."/>
            <person name="Jungbluth S."/>
            <person name="Walsh D.A."/>
            <person name="Denef V.J."/>
            <person name="McMahon K.D."/>
            <person name="Konstantinidis K.T."/>
            <person name="Eloe-Fadrosh E.A."/>
            <person name="Kyrpides N.C."/>
            <person name="Woyke T."/>
        </authorList>
    </citation>
    <scope>NUCLEOTIDE SEQUENCE</scope>
    <source>
        <strain evidence="1">GVMAG-M-3300009182-46</strain>
    </source>
</reference>